<keyword evidence="3" id="KW-1185">Reference proteome</keyword>
<proteinExistence type="predicted"/>
<dbReference type="InterPro" id="IPR011024">
    <property type="entry name" value="G_crystallin-like"/>
</dbReference>
<organism evidence="2 3">
    <name type="scientific">Polyangium jinanense</name>
    <dbReference type="NCBI Taxonomy" id="2829994"/>
    <lineage>
        <taxon>Bacteria</taxon>
        <taxon>Pseudomonadati</taxon>
        <taxon>Myxococcota</taxon>
        <taxon>Polyangia</taxon>
        <taxon>Polyangiales</taxon>
        <taxon>Polyangiaceae</taxon>
        <taxon>Polyangium</taxon>
    </lineage>
</organism>
<dbReference type="AlphaFoldDB" id="A0A9X3XGQ3"/>
<comment type="caution">
    <text evidence="2">The sequence shown here is derived from an EMBL/GenBank/DDBJ whole genome shotgun (WGS) entry which is preliminary data.</text>
</comment>
<evidence type="ECO:0000313" key="2">
    <source>
        <dbReference type="EMBL" id="MDC3989065.1"/>
    </source>
</evidence>
<feature type="signal peptide" evidence="1">
    <location>
        <begin position="1"/>
        <end position="21"/>
    </location>
</feature>
<name>A0A9X3XGQ3_9BACT</name>
<dbReference type="Gene3D" id="2.60.20.10">
    <property type="entry name" value="Crystallins"/>
    <property type="match status" value="1"/>
</dbReference>
<sequence length="105" mass="11666">MIKSMMVGLFALGAVCIASHADACAMFFEDHFFVGRSHYVNAEIGVPWLGEWNDIISSIQVEQLCKVTVYEDVNFGGASWTASGAVDWVGDFWNDRISSYICTCR</sequence>
<gene>
    <name evidence="2" type="ORF">KEG57_51845</name>
</gene>
<dbReference type="Pfam" id="PF03995">
    <property type="entry name" value="Inhibitor_I36"/>
    <property type="match status" value="1"/>
</dbReference>
<dbReference type="EMBL" id="JAGTJJ010000094">
    <property type="protein sequence ID" value="MDC3989065.1"/>
    <property type="molecule type" value="Genomic_DNA"/>
</dbReference>
<dbReference type="SUPFAM" id="SSF49695">
    <property type="entry name" value="gamma-Crystallin-like"/>
    <property type="match status" value="1"/>
</dbReference>
<evidence type="ECO:0008006" key="4">
    <source>
        <dbReference type="Google" id="ProtNLM"/>
    </source>
</evidence>
<dbReference type="Proteomes" id="UP001151081">
    <property type="component" value="Unassembled WGS sequence"/>
</dbReference>
<feature type="chain" id="PRO_5040855101" description="Beta/gamma crystallin 'Greek key' domain-containing protein" evidence="1">
    <location>
        <begin position="22"/>
        <end position="105"/>
    </location>
</feature>
<keyword evidence="1" id="KW-0732">Signal</keyword>
<accession>A0A9X3XGQ3</accession>
<reference evidence="2 3" key="1">
    <citation type="submission" date="2021-04" db="EMBL/GenBank/DDBJ databases">
        <title>Genome analysis of Polyangium sp.</title>
        <authorList>
            <person name="Li Y."/>
            <person name="Wang J."/>
        </authorList>
    </citation>
    <scope>NUCLEOTIDE SEQUENCE [LARGE SCALE GENOMIC DNA]</scope>
    <source>
        <strain evidence="2 3">SDU14</strain>
    </source>
</reference>
<protein>
    <recommendedName>
        <fullName evidence="4">Beta/gamma crystallin 'Greek key' domain-containing protein</fullName>
    </recommendedName>
</protein>
<evidence type="ECO:0000313" key="3">
    <source>
        <dbReference type="Proteomes" id="UP001151081"/>
    </source>
</evidence>
<dbReference type="RefSeq" id="WP_272429127.1">
    <property type="nucleotide sequence ID" value="NZ_JAGTJJ010000094.1"/>
</dbReference>
<evidence type="ECO:0000256" key="1">
    <source>
        <dbReference type="SAM" id="SignalP"/>
    </source>
</evidence>